<evidence type="ECO:0000313" key="3">
    <source>
        <dbReference type="EMBL" id="SFB91486.1"/>
    </source>
</evidence>
<dbReference type="NCBIfam" id="TIGR02135">
    <property type="entry name" value="phoU_full"/>
    <property type="match status" value="1"/>
</dbReference>
<evidence type="ECO:0000256" key="1">
    <source>
        <dbReference type="ARBA" id="ARBA00008107"/>
    </source>
</evidence>
<dbReference type="STRING" id="34097.SAMN02745150_01299"/>
<dbReference type="InterPro" id="IPR028366">
    <property type="entry name" value="PhoU"/>
</dbReference>
<dbReference type="InterPro" id="IPR026022">
    <property type="entry name" value="PhoU_dom"/>
</dbReference>
<sequence>MIESKINGIKEEITQYAQLVDTMLKTTMDGALNKNWEEVIEVIDIMEPRANLLKLEIAQECLGILALFHPEASHLRSIIKMSGMASDLERMADMVTKIALATFHWKDSISLEDYPLVFDMTKETRKMLSDVIQAFMDENALAAVAVIQHDDRVDDLCTQHLKKLIKTMNEAAEVEPLLQIMNITRNLERMADLCTHLAEDVIFIKEGLVPNKAKK</sequence>
<dbReference type="Proteomes" id="UP000240042">
    <property type="component" value="Unassembled WGS sequence"/>
</dbReference>
<dbReference type="GO" id="GO:0045936">
    <property type="term" value="P:negative regulation of phosphate metabolic process"/>
    <property type="evidence" value="ECO:0007669"/>
    <property type="project" value="InterPro"/>
</dbReference>
<dbReference type="PANTHER" id="PTHR42930:SF3">
    <property type="entry name" value="PHOSPHATE-SPECIFIC TRANSPORT SYSTEM ACCESSORY PROTEIN PHOU"/>
    <property type="match status" value="1"/>
</dbReference>
<reference evidence="4" key="1">
    <citation type="submission" date="2016-10" db="EMBL/GenBank/DDBJ databases">
        <authorList>
            <person name="Varghese N."/>
            <person name="Submissions S."/>
        </authorList>
    </citation>
    <scope>NUCLEOTIDE SEQUENCE [LARGE SCALE GENOMIC DNA]</scope>
    <source>
        <strain evidence="4">ATCC 43811</strain>
    </source>
</reference>
<gene>
    <name evidence="3" type="ORF">SAMN02745150_01299</name>
</gene>
<accession>A0A1I1EXN0</accession>
<organism evidence="3 4">
    <name type="scientific">Brevinema andersonii</name>
    <dbReference type="NCBI Taxonomy" id="34097"/>
    <lineage>
        <taxon>Bacteria</taxon>
        <taxon>Pseudomonadati</taxon>
        <taxon>Spirochaetota</taxon>
        <taxon>Spirochaetia</taxon>
        <taxon>Brevinematales</taxon>
        <taxon>Brevinemataceae</taxon>
        <taxon>Brevinema</taxon>
    </lineage>
</organism>
<comment type="similarity">
    <text evidence="1">Belongs to the PhoU family.</text>
</comment>
<evidence type="ECO:0000259" key="2">
    <source>
        <dbReference type="Pfam" id="PF01895"/>
    </source>
</evidence>
<dbReference type="EMBL" id="FOKY01000020">
    <property type="protein sequence ID" value="SFB91486.1"/>
    <property type="molecule type" value="Genomic_DNA"/>
</dbReference>
<dbReference type="Pfam" id="PF01895">
    <property type="entry name" value="PhoU"/>
    <property type="match status" value="2"/>
</dbReference>
<evidence type="ECO:0000313" key="4">
    <source>
        <dbReference type="Proteomes" id="UP000240042"/>
    </source>
</evidence>
<dbReference type="GO" id="GO:0030643">
    <property type="term" value="P:intracellular phosphate ion homeostasis"/>
    <property type="evidence" value="ECO:0007669"/>
    <property type="project" value="InterPro"/>
</dbReference>
<dbReference type="SUPFAM" id="SSF109755">
    <property type="entry name" value="PhoU-like"/>
    <property type="match status" value="1"/>
</dbReference>
<feature type="domain" description="PhoU" evidence="2">
    <location>
        <begin position="119"/>
        <end position="201"/>
    </location>
</feature>
<proteinExistence type="inferred from homology"/>
<dbReference type="AlphaFoldDB" id="A0A1I1EXN0"/>
<protein>
    <submittedName>
        <fullName evidence="3">PhoU domain-containing protein</fullName>
    </submittedName>
</protein>
<dbReference type="PANTHER" id="PTHR42930">
    <property type="entry name" value="PHOSPHATE-SPECIFIC TRANSPORT SYSTEM ACCESSORY PROTEIN PHOU"/>
    <property type="match status" value="1"/>
</dbReference>
<dbReference type="InterPro" id="IPR038078">
    <property type="entry name" value="PhoU-like_sf"/>
</dbReference>
<feature type="domain" description="PhoU" evidence="2">
    <location>
        <begin position="13"/>
        <end position="99"/>
    </location>
</feature>
<name>A0A1I1EXN0_BREAD</name>
<keyword evidence="4" id="KW-1185">Reference proteome</keyword>
<dbReference type="Gene3D" id="1.20.58.220">
    <property type="entry name" value="Phosphate transport system protein phou homolog 2, domain 2"/>
    <property type="match status" value="1"/>
</dbReference>